<proteinExistence type="predicted"/>
<gene>
    <name evidence="2" type="primary">LOC115957765</name>
</gene>
<dbReference type="PANTHER" id="PTHR31902:SF14">
    <property type="entry name" value="ACTIN PATCHES DISTAL PROTEIN 1"/>
    <property type="match status" value="1"/>
</dbReference>
<dbReference type="Gramene" id="QL08p003645:mrna">
    <property type="protein sequence ID" value="QL08p003645:mrna"/>
    <property type="gene ID" value="QL08p003645"/>
</dbReference>
<reference evidence="2 3" key="1">
    <citation type="journal article" date="2016" name="G3 (Bethesda)">
        <title>First Draft Assembly and Annotation of the Genome of a California Endemic Oak Quercus lobata Nee (Fagaceae).</title>
        <authorList>
            <person name="Sork V.L."/>
            <person name="Fitz-Gibbon S.T."/>
            <person name="Puiu D."/>
            <person name="Crepeau M."/>
            <person name="Gugger P.F."/>
            <person name="Sherman R."/>
            <person name="Stevens K."/>
            <person name="Langley C.H."/>
            <person name="Pellegrini M."/>
            <person name="Salzberg S.L."/>
        </authorList>
    </citation>
    <scope>NUCLEOTIDE SEQUENCE [LARGE SCALE GENOMIC DNA]</scope>
    <source>
        <strain evidence="2 3">cv. SW786</strain>
    </source>
</reference>
<feature type="region of interest" description="Disordered" evidence="1">
    <location>
        <begin position="1"/>
        <end position="23"/>
    </location>
</feature>
<evidence type="ECO:0008006" key="4">
    <source>
        <dbReference type="Google" id="ProtNLM"/>
    </source>
</evidence>
<dbReference type="SUPFAM" id="SSF52833">
    <property type="entry name" value="Thioredoxin-like"/>
    <property type="match status" value="1"/>
</dbReference>
<dbReference type="KEGG" id="qlo:115957765"/>
<dbReference type="FunFam" id="3.40.30.10:FF:000213">
    <property type="entry name" value="APD1p protein"/>
    <property type="match status" value="1"/>
</dbReference>
<organism evidence="2 3">
    <name type="scientific">Quercus lobata</name>
    <name type="common">Valley oak</name>
    <dbReference type="NCBI Taxonomy" id="97700"/>
    <lineage>
        <taxon>Eukaryota</taxon>
        <taxon>Viridiplantae</taxon>
        <taxon>Streptophyta</taxon>
        <taxon>Embryophyta</taxon>
        <taxon>Tracheophyta</taxon>
        <taxon>Spermatophyta</taxon>
        <taxon>Magnoliopsida</taxon>
        <taxon>eudicotyledons</taxon>
        <taxon>Gunneridae</taxon>
        <taxon>Pentapetalae</taxon>
        <taxon>rosids</taxon>
        <taxon>fabids</taxon>
        <taxon>Fagales</taxon>
        <taxon>Fagaceae</taxon>
        <taxon>Quercus</taxon>
    </lineage>
</organism>
<dbReference type="InterPro" id="IPR036249">
    <property type="entry name" value="Thioredoxin-like_sf"/>
</dbReference>
<dbReference type="CDD" id="cd03062">
    <property type="entry name" value="TRX_Fd_Sucrase"/>
    <property type="match status" value="1"/>
</dbReference>
<dbReference type="GeneID" id="115957765"/>
<evidence type="ECO:0000256" key="1">
    <source>
        <dbReference type="SAM" id="MobiDB-lite"/>
    </source>
</evidence>
<dbReference type="PANTHER" id="PTHR31902">
    <property type="entry name" value="ACTIN PATCHES DISTAL PROTEIN 1"/>
    <property type="match status" value="1"/>
</dbReference>
<dbReference type="EnsemblPlants" id="QL08p003645:mrna">
    <property type="protein sequence ID" value="QL08p003645:mrna"/>
    <property type="gene ID" value="QL08p003645"/>
</dbReference>
<dbReference type="OrthoDB" id="10253744at2759"/>
<evidence type="ECO:0000313" key="3">
    <source>
        <dbReference type="Proteomes" id="UP000594261"/>
    </source>
</evidence>
<dbReference type="InterPro" id="IPR009737">
    <property type="entry name" value="Aim32/Apd1-like"/>
</dbReference>
<dbReference type="FunCoup" id="A0A7N2R8G3">
    <property type="interactions" value="707"/>
</dbReference>
<dbReference type="Proteomes" id="UP000594261">
    <property type="component" value="Chromosome 8"/>
</dbReference>
<dbReference type="Gene3D" id="3.40.30.10">
    <property type="entry name" value="Glutaredoxin"/>
    <property type="match status" value="1"/>
</dbReference>
<dbReference type="Pfam" id="PF06999">
    <property type="entry name" value="Suc_Fer-like"/>
    <property type="match status" value="1"/>
</dbReference>
<sequence length="358" mass="40186">MARRDREKALMLTNPSSSSSPITVSDPLDAEFGFSRPDFRTSQLAGSVEFYQRHVFLCYKNPQVWPSKIEDSEFDQVPRFLFAAVMVRKADMNKETRLTICEGHDGTETSNGDVLIFPDMIRYRRLTHFDVDSFVEEVLVKNGEWLPGTPERLKGSYVFVCCHGSRDRRCGVCGPALISRFKEEIELHGVQSTVSVRPCSHLGGHKYAGNVIIFGSKINGEVTGHWYGYVTPEDVPVLLEQHILKGEIVDWLWRGEMGFSEEEQKKSQEIRIKLNGETDVGKNAEELSQTHKSEKDTAACQSRHEVKGCCQGNGNSYCCQNPVFPEKLDNLDANVGATKVISDKNSSKELNSGIKSLL</sequence>
<name>A0A7N2R8G3_QUELO</name>
<keyword evidence="3" id="KW-1185">Reference proteome</keyword>
<dbReference type="AlphaFoldDB" id="A0A7N2R8G3"/>
<reference evidence="2" key="2">
    <citation type="submission" date="2021-01" db="UniProtKB">
        <authorList>
            <consortium name="EnsemblPlants"/>
        </authorList>
    </citation>
    <scope>IDENTIFICATION</scope>
</reference>
<protein>
    <recommendedName>
        <fullName evidence="4">Sucrase/ferredoxin-like family protein</fullName>
    </recommendedName>
</protein>
<accession>A0A7N2R8G3</accession>
<dbReference type="EMBL" id="LRBV02000008">
    <property type="status" value="NOT_ANNOTATED_CDS"/>
    <property type="molecule type" value="Genomic_DNA"/>
</dbReference>
<dbReference type="OMA" id="MRICRTP"/>
<evidence type="ECO:0000313" key="2">
    <source>
        <dbReference type="EnsemblPlants" id="QL08p003645:mrna"/>
    </source>
</evidence>
<dbReference type="RefSeq" id="XP_030931947.1">
    <property type="nucleotide sequence ID" value="XM_031076087.1"/>
</dbReference>
<dbReference type="InParanoid" id="A0A7N2R8G3"/>